<reference evidence="7 8" key="1">
    <citation type="submission" date="2016-03" db="EMBL/GenBank/DDBJ databases">
        <title>Draft genome sequence of the Vibrio tubiashii subs. europaeus.</title>
        <authorList>
            <person name="Spinard E."/>
            <person name="Dubert J."/>
            <person name="Nelson D.R."/>
            <person name="Barja J.L."/>
        </authorList>
    </citation>
    <scope>NUCLEOTIDE SEQUENCE [LARGE SCALE GENOMIC DNA]</scope>
    <source>
        <strain evidence="8">PP-638</strain>
        <strain evidence="7">PP2-638</strain>
    </source>
</reference>
<evidence type="ECO:0000256" key="2">
    <source>
        <dbReference type="ARBA" id="ARBA00023125"/>
    </source>
</evidence>
<dbReference type="GO" id="GO:0000976">
    <property type="term" value="F:transcription cis-regulatory region binding"/>
    <property type="evidence" value="ECO:0007669"/>
    <property type="project" value="TreeGrafter"/>
</dbReference>
<dbReference type="InterPro" id="IPR009057">
    <property type="entry name" value="Homeodomain-like_sf"/>
</dbReference>
<dbReference type="EMBL" id="LUAX01000007">
    <property type="protein sequence ID" value="OAM96947.1"/>
    <property type="molecule type" value="Genomic_DNA"/>
</dbReference>
<dbReference type="InterPro" id="IPR050109">
    <property type="entry name" value="HTH-type_TetR-like_transc_reg"/>
</dbReference>
<sequence length="203" mass="23159">MQNRGIIRREKLRAAARQLLNERDISEVTFADIAATAGVPKSSSYHFYANSDDLYAELASYYGVELLGLLSAKPERDLVTQWHDIVDILIDRAMQFYRSEAAARQLFISGKTSPIIKQKDRSNDSLIAKALLEMFNHYFDVPDFAMRDEVFFIWVELVDTVFTVSQMKHGDITAEYADEARRVAKAYLGTYLPVDLPLQPVEI</sequence>
<keyword evidence="3" id="KW-0804">Transcription</keyword>
<accession>A0A178J5N5</accession>
<evidence type="ECO:0000256" key="1">
    <source>
        <dbReference type="ARBA" id="ARBA00023015"/>
    </source>
</evidence>
<dbReference type="RefSeq" id="WP_069668159.1">
    <property type="nucleotide sequence ID" value="NZ_CP180206.1"/>
</dbReference>
<evidence type="ECO:0000313" key="9">
    <source>
        <dbReference type="Proteomes" id="UP001150001"/>
    </source>
</evidence>
<evidence type="ECO:0000313" key="8">
    <source>
        <dbReference type="Proteomes" id="UP000094761"/>
    </source>
</evidence>
<gene>
    <name evidence="7" type="ORF">AZ468_15390</name>
    <name evidence="6" type="ORF">OPW20_18195</name>
</gene>
<dbReference type="InterPro" id="IPR041674">
    <property type="entry name" value="TetR_C_22"/>
</dbReference>
<dbReference type="PANTHER" id="PTHR30055:SF234">
    <property type="entry name" value="HTH-TYPE TRANSCRIPTIONAL REGULATOR BETI"/>
    <property type="match status" value="1"/>
</dbReference>
<keyword evidence="1" id="KW-0805">Transcription regulation</keyword>
<dbReference type="Pfam" id="PF17928">
    <property type="entry name" value="TetR_C_22"/>
    <property type="match status" value="1"/>
</dbReference>
<feature type="domain" description="HTH tetR-type" evidence="5">
    <location>
        <begin position="6"/>
        <end position="66"/>
    </location>
</feature>
<dbReference type="OrthoDB" id="325065at2"/>
<dbReference type="GeneID" id="78077095"/>
<dbReference type="PROSITE" id="PS50977">
    <property type="entry name" value="HTH_TETR_2"/>
    <property type="match status" value="1"/>
</dbReference>
<feature type="DNA-binding region" description="H-T-H motif" evidence="4">
    <location>
        <begin position="29"/>
        <end position="48"/>
    </location>
</feature>
<dbReference type="Proteomes" id="UP000094761">
    <property type="component" value="Unassembled WGS sequence"/>
</dbReference>
<name>A0A178J5N5_9VIBR</name>
<evidence type="ECO:0000313" key="6">
    <source>
        <dbReference type="EMBL" id="MDC5742004.1"/>
    </source>
</evidence>
<organism evidence="7 8">
    <name type="scientific">Vibrio europaeus</name>
    <dbReference type="NCBI Taxonomy" id="300876"/>
    <lineage>
        <taxon>Bacteria</taxon>
        <taxon>Pseudomonadati</taxon>
        <taxon>Pseudomonadota</taxon>
        <taxon>Gammaproteobacteria</taxon>
        <taxon>Vibrionales</taxon>
        <taxon>Vibrionaceae</taxon>
        <taxon>Vibrio</taxon>
        <taxon>Vibrio oreintalis group</taxon>
    </lineage>
</organism>
<dbReference type="InterPro" id="IPR001647">
    <property type="entry name" value="HTH_TetR"/>
</dbReference>
<comment type="caution">
    <text evidence="7">The sequence shown here is derived from an EMBL/GenBank/DDBJ whole genome shotgun (WGS) entry which is preliminary data.</text>
</comment>
<protein>
    <submittedName>
        <fullName evidence="6">TetR/AcrR family transcriptional regulator</fullName>
    </submittedName>
</protein>
<keyword evidence="9" id="KW-1185">Reference proteome</keyword>
<evidence type="ECO:0000256" key="3">
    <source>
        <dbReference type="ARBA" id="ARBA00023163"/>
    </source>
</evidence>
<evidence type="ECO:0000313" key="7">
    <source>
        <dbReference type="EMBL" id="OAM96947.1"/>
    </source>
</evidence>
<keyword evidence="2 4" id="KW-0238">DNA-binding</keyword>
<dbReference type="AlphaFoldDB" id="A0A178J5N5"/>
<evidence type="ECO:0000256" key="4">
    <source>
        <dbReference type="PROSITE-ProRule" id="PRU00335"/>
    </source>
</evidence>
<dbReference type="Pfam" id="PF00440">
    <property type="entry name" value="TetR_N"/>
    <property type="match status" value="1"/>
</dbReference>
<dbReference type="PANTHER" id="PTHR30055">
    <property type="entry name" value="HTH-TYPE TRANSCRIPTIONAL REGULATOR RUTR"/>
    <property type="match status" value="1"/>
</dbReference>
<evidence type="ECO:0000259" key="5">
    <source>
        <dbReference type="PROSITE" id="PS50977"/>
    </source>
</evidence>
<dbReference type="SUPFAM" id="SSF46689">
    <property type="entry name" value="Homeodomain-like"/>
    <property type="match status" value="1"/>
</dbReference>
<dbReference type="EMBL" id="JAPFIT010000019">
    <property type="protein sequence ID" value="MDC5742004.1"/>
    <property type="molecule type" value="Genomic_DNA"/>
</dbReference>
<dbReference type="Proteomes" id="UP001150001">
    <property type="component" value="Unassembled WGS sequence"/>
</dbReference>
<dbReference type="Gene3D" id="1.10.357.10">
    <property type="entry name" value="Tetracycline Repressor, domain 2"/>
    <property type="match status" value="1"/>
</dbReference>
<proteinExistence type="predicted"/>
<reference evidence="6" key="2">
    <citation type="submission" date="2022-11" db="EMBL/GenBank/DDBJ databases">
        <title>Role of the vibriolysin VemA secreted by the emergent pathogen Vibrio europaeus in the colonization of Manila clam mucus.</title>
        <authorList>
            <person name="Martinez C."/>
            <person name="Rodriguez S."/>
            <person name="Vences A."/>
            <person name="Barja J.L."/>
            <person name="Toranzo A.E."/>
            <person name="Dubert J."/>
        </authorList>
    </citation>
    <scope>NUCLEOTIDE SEQUENCE</scope>
    <source>
        <strain evidence="6">3454</strain>
    </source>
</reference>
<dbReference type="GO" id="GO:0003700">
    <property type="term" value="F:DNA-binding transcription factor activity"/>
    <property type="evidence" value="ECO:0007669"/>
    <property type="project" value="TreeGrafter"/>
</dbReference>